<evidence type="ECO:0000256" key="7">
    <source>
        <dbReference type="ARBA" id="ARBA00022970"/>
    </source>
</evidence>
<evidence type="ECO:0000256" key="5">
    <source>
        <dbReference type="ARBA" id="ARBA00022692"/>
    </source>
</evidence>
<evidence type="ECO:0000256" key="12">
    <source>
        <dbReference type="SAM" id="MobiDB-lite"/>
    </source>
</evidence>
<feature type="transmembrane region" description="Helical" evidence="11">
    <location>
        <begin position="277"/>
        <end position="302"/>
    </location>
</feature>
<evidence type="ECO:0000256" key="6">
    <source>
        <dbReference type="ARBA" id="ARBA00022723"/>
    </source>
</evidence>
<keyword evidence="9" id="KW-0915">Sodium</keyword>
<feature type="transmembrane region" description="Helical" evidence="11">
    <location>
        <begin position="244"/>
        <end position="265"/>
    </location>
</feature>
<gene>
    <name evidence="13" type="primary">LOC127354599</name>
</gene>
<keyword evidence="2 11" id="KW-0813">Transport</keyword>
<keyword evidence="8 11" id="KW-1133">Transmembrane helix</keyword>
<dbReference type="PRINTS" id="PR00173">
    <property type="entry name" value="EDTRNSPORT"/>
</dbReference>
<protein>
    <recommendedName>
        <fullName evidence="11">Amino acid transporter</fullName>
    </recommendedName>
</protein>
<feature type="transmembrane region" description="Helical" evidence="11">
    <location>
        <begin position="67"/>
        <end position="91"/>
    </location>
</feature>
<evidence type="ECO:0000256" key="9">
    <source>
        <dbReference type="ARBA" id="ARBA00023053"/>
    </source>
</evidence>
<keyword evidence="3" id="KW-1003">Cell membrane</keyword>
<feature type="transmembrane region" description="Helical" evidence="11">
    <location>
        <begin position="29"/>
        <end position="47"/>
    </location>
</feature>
<evidence type="ECO:0000256" key="4">
    <source>
        <dbReference type="ARBA" id="ARBA00022553"/>
    </source>
</evidence>
<evidence type="ECO:0000256" key="8">
    <source>
        <dbReference type="ARBA" id="ARBA00022989"/>
    </source>
</evidence>
<reference evidence="13" key="1">
    <citation type="submission" date="2025-08" db="UniProtKB">
        <authorList>
            <consortium name="Ensembl"/>
        </authorList>
    </citation>
    <scope>IDENTIFICATION</scope>
</reference>
<dbReference type="GeneID" id="127354599"/>
<keyword evidence="10 11" id="KW-0472">Membrane</keyword>
<accession>A0A8P4G3R3</accession>
<evidence type="ECO:0000256" key="3">
    <source>
        <dbReference type="ARBA" id="ARBA00022475"/>
    </source>
</evidence>
<comment type="similarity">
    <text evidence="11">Belongs to the dicarboxylate/amino acid:cation symporter (DAACS) (TC 2.A.23) family.</text>
</comment>
<feature type="transmembrane region" description="Helical" evidence="11">
    <location>
        <begin position="206"/>
        <end position="223"/>
    </location>
</feature>
<dbReference type="Ensembl" id="ENSDLAT00005082745.1">
    <property type="protein sequence ID" value="ENSDLAP00005064934.1"/>
    <property type="gene ID" value="ENSDLAG00005030671.1"/>
</dbReference>
<dbReference type="RefSeq" id="XP_051240539.1">
    <property type="nucleotide sequence ID" value="XM_051384579.1"/>
</dbReference>
<sequence>MENNISEEETQPSASGMRRCWNKIMRNKFLASSLTAVALGIALGFVLKICVHMTELHQLYIGFPGELLMRMLQAVTIPLIVTSVITGVSGLSVKTSRRIGLRAVIYFVSTTFLSVCTGLILVLLIKPGIAYAVKKDDDEYEEAFSTVDALLDLVRNMVPDNLILACFKQYHSERIEMGNEEDEHNSSLANLTEVQVVGSYVEGTNILGLIVWSFILGVILNRMGESGKALVEFLTVLNEATKCMVDLILGYLPIGVLFLIASHVVEVHDWETTFKLGKFMVVVITGLIIHGTITLPLMYFLVTRRNPLAAIKGFSPALLTALVISSSSATLPLTFQCCEERLKFDKRITRFMLPIGTNINMDGTALYEVVAVVFIAQLNHIELDLSQLITLSVTSAVSSIGAAGIPATGAVTTLFVLTAIGLPAKEATILVVIEWLLDRCNTVVNVMGDCIGVALIHQVSKNELAEMDEQVREMARMRSSDDESLSPDEIQVRIRSQDSDEDILYTMSESPPSDGDGEEHNEGQFSEDSCPGFLYSQLEYPPIPDRMYK</sequence>
<dbReference type="InterPro" id="IPR001991">
    <property type="entry name" value="Na-dicarboxylate_symporter"/>
</dbReference>
<dbReference type="PANTHER" id="PTHR11958:SF109">
    <property type="entry name" value="EXCITATORY AMINO ACID TRANSPORTER 3"/>
    <property type="match status" value="1"/>
</dbReference>
<dbReference type="AlphaFoldDB" id="A0A8P4G3R3"/>
<dbReference type="Gene3D" id="1.10.3860.10">
    <property type="entry name" value="Sodium:dicarboxylate symporter"/>
    <property type="match status" value="1"/>
</dbReference>
<evidence type="ECO:0000256" key="11">
    <source>
        <dbReference type="RuleBase" id="RU361216"/>
    </source>
</evidence>
<reference evidence="13" key="2">
    <citation type="submission" date="2025-09" db="UniProtKB">
        <authorList>
            <consortium name="Ensembl"/>
        </authorList>
    </citation>
    <scope>IDENTIFICATION</scope>
</reference>
<dbReference type="InterPro" id="IPR036458">
    <property type="entry name" value="Na:dicarbo_symporter_sf"/>
</dbReference>
<dbReference type="Proteomes" id="UP000694389">
    <property type="component" value="Unassembled WGS sequence"/>
</dbReference>
<dbReference type="GO" id="GO:0015501">
    <property type="term" value="F:glutamate:sodium symporter activity"/>
    <property type="evidence" value="ECO:0007669"/>
    <property type="project" value="TreeGrafter"/>
</dbReference>
<keyword evidence="5 11" id="KW-0812">Transmembrane</keyword>
<dbReference type="GO" id="GO:0033229">
    <property type="term" value="F:cysteine transmembrane transporter activity"/>
    <property type="evidence" value="ECO:0007669"/>
    <property type="project" value="TreeGrafter"/>
</dbReference>
<dbReference type="PANTHER" id="PTHR11958">
    <property type="entry name" value="SODIUM/DICARBOXYLATE SYMPORTER-RELATED"/>
    <property type="match status" value="1"/>
</dbReference>
<dbReference type="SUPFAM" id="SSF118215">
    <property type="entry name" value="Proton glutamate symport protein"/>
    <property type="match status" value="1"/>
</dbReference>
<keyword evidence="7" id="KW-0029">Amino-acid transport</keyword>
<proteinExistence type="inferred from homology"/>
<evidence type="ECO:0000256" key="2">
    <source>
        <dbReference type="ARBA" id="ARBA00022448"/>
    </source>
</evidence>
<keyword evidence="6" id="KW-0479">Metal-binding</keyword>
<keyword evidence="4" id="KW-0597">Phosphoprotein</keyword>
<dbReference type="OrthoDB" id="5877963at2759"/>
<feature type="region of interest" description="Disordered" evidence="12">
    <location>
        <begin position="498"/>
        <end position="549"/>
    </location>
</feature>
<dbReference type="GO" id="GO:0046872">
    <property type="term" value="F:metal ion binding"/>
    <property type="evidence" value="ECO:0007669"/>
    <property type="project" value="UniProtKB-KW"/>
</dbReference>
<feature type="transmembrane region" description="Helical" evidence="11">
    <location>
        <begin position="103"/>
        <end position="125"/>
    </location>
</feature>
<comment type="subcellular location">
    <subcellularLocation>
        <location evidence="1">Cell membrane</location>
        <topology evidence="1">Multi-pass membrane protein</topology>
    </subcellularLocation>
    <subcellularLocation>
        <location evidence="11">Membrane</location>
        <topology evidence="11">Multi-pass membrane protein</topology>
    </subcellularLocation>
</comment>
<dbReference type="GO" id="GO:0005313">
    <property type="term" value="F:L-glutamate transmembrane transporter activity"/>
    <property type="evidence" value="ECO:0007669"/>
    <property type="project" value="TreeGrafter"/>
</dbReference>
<evidence type="ECO:0000256" key="1">
    <source>
        <dbReference type="ARBA" id="ARBA00004651"/>
    </source>
</evidence>
<dbReference type="OMA" id="IVGCIGQ"/>
<dbReference type="GeneTree" id="ENSGT00940000155397"/>
<evidence type="ECO:0000313" key="14">
    <source>
        <dbReference type="Proteomes" id="UP000694389"/>
    </source>
</evidence>
<keyword evidence="11" id="KW-0769">Symport</keyword>
<dbReference type="Pfam" id="PF00375">
    <property type="entry name" value="SDF"/>
    <property type="match status" value="1"/>
</dbReference>
<organism evidence="13 14">
    <name type="scientific">Dicentrarchus labrax</name>
    <name type="common">European seabass</name>
    <name type="synonym">Morone labrax</name>
    <dbReference type="NCBI Taxonomy" id="13489"/>
    <lineage>
        <taxon>Eukaryota</taxon>
        <taxon>Metazoa</taxon>
        <taxon>Chordata</taxon>
        <taxon>Craniata</taxon>
        <taxon>Vertebrata</taxon>
        <taxon>Euteleostomi</taxon>
        <taxon>Actinopterygii</taxon>
        <taxon>Neopterygii</taxon>
        <taxon>Teleostei</taxon>
        <taxon>Neoteleostei</taxon>
        <taxon>Acanthomorphata</taxon>
        <taxon>Eupercaria</taxon>
        <taxon>Moronidae</taxon>
        <taxon>Dicentrarchus</taxon>
    </lineage>
</organism>
<dbReference type="GO" id="GO:0005886">
    <property type="term" value="C:plasma membrane"/>
    <property type="evidence" value="ECO:0007669"/>
    <property type="project" value="UniProtKB-SubCell"/>
</dbReference>
<dbReference type="InterPro" id="IPR050746">
    <property type="entry name" value="DAACS"/>
</dbReference>
<evidence type="ECO:0000256" key="10">
    <source>
        <dbReference type="ARBA" id="ARBA00023136"/>
    </source>
</evidence>
<evidence type="ECO:0000313" key="13">
    <source>
        <dbReference type="Ensembl" id="ENSDLAP00005064934.1"/>
    </source>
</evidence>
<keyword evidence="14" id="KW-1185">Reference proteome</keyword>
<name>A0A8P4G3R3_DICLA</name>